<evidence type="ECO:0000256" key="2">
    <source>
        <dbReference type="ARBA" id="ARBA00022670"/>
    </source>
</evidence>
<name>Q4S0T7_TETNG</name>
<keyword evidence="4 8" id="KW-0378">Hydrolase</keyword>
<keyword evidence="3 7" id="KW-0479">Metal-binding</keyword>
<evidence type="ECO:0000256" key="8">
    <source>
        <dbReference type="RuleBase" id="RU366077"/>
    </source>
</evidence>
<comment type="caution">
    <text evidence="9">The sequence shown here is derived from an EMBL/GenBank/DDBJ whole genome shotgun (WGS) entry which is preliminary data.</text>
</comment>
<keyword evidence="6 7" id="KW-0482">Metalloprotease</keyword>
<dbReference type="PANTHER" id="PTHR10942">
    <property type="entry name" value="LEISHMANOLYSIN-LIKE PEPTIDASE"/>
    <property type="match status" value="1"/>
</dbReference>
<feature type="binding site" evidence="7">
    <location>
        <position position="97"/>
    </location>
    <ligand>
        <name>Zn(2+)</name>
        <dbReference type="ChEBI" id="CHEBI:29105"/>
        <note>catalytic</note>
    </ligand>
</feature>
<evidence type="ECO:0000313" key="9">
    <source>
        <dbReference type="EMBL" id="CAG05745.1"/>
    </source>
</evidence>
<evidence type="ECO:0000256" key="6">
    <source>
        <dbReference type="ARBA" id="ARBA00023049"/>
    </source>
</evidence>
<reference evidence="9" key="1">
    <citation type="journal article" date="2004" name="Nature">
        <title>Genome duplication in the teleost fish Tetraodon nigroviridis reveals the early vertebrate proto-karyotype.</title>
        <authorList>
            <person name="Jaillon O."/>
            <person name="Aury J.-M."/>
            <person name="Brunet F."/>
            <person name="Petit J.-L."/>
            <person name="Stange-Thomann N."/>
            <person name="Mauceli E."/>
            <person name="Bouneau L."/>
            <person name="Fischer C."/>
            <person name="Ozouf-Costaz C."/>
            <person name="Bernot A."/>
            <person name="Nicaud S."/>
            <person name="Jaffe D."/>
            <person name="Fisher S."/>
            <person name="Lutfalla G."/>
            <person name="Dossat C."/>
            <person name="Segurens B."/>
            <person name="Dasilva C."/>
            <person name="Salanoubat M."/>
            <person name="Levy M."/>
            <person name="Boudet N."/>
            <person name="Castellano S."/>
            <person name="Anthouard V."/>
            <person name="Jubin C."/>
            <person name="Castelli V."/>
            <person name="Katinka M."/>
            <person name="Vacherie B."/>
            <person name="Biemont C."/>
            <person name="Skalli Z."/>
            <person name="Cattolico L."/>
            <person name="Poulain J."/>
            <person name="De Berardinis V."/>
            <person name="Cruaud C."/>
            <person name="Duprat S."/>
            <person name="Brottier P."/>
            <person name="Coutanceau J.-P."/>
            <person name="Gouzy J."/>
            <person name="Parra G."/>
            <person name="Lardier G."/>
            <person name="Chapple C."/>
            <person name="McKernan K.J."/>
            <person name="McEwan P."/>
            <person name="Bosak S."/>
            <person name="Kellis M."/>
            <person name="Volff J.-N."/>
            <person name="Guigo R."/>
            <person name="Zody M.C."/>
            <person name="Mesirov J."/>
            <person name="Lindblad-Toh K."/>
            <person name="Birren B."/>
            <person name="Nusbaum C."/>
            <person name="Kahn D."/>
            <person name="Robinson-Rechavi M."/>
            <person name="Laudet V."/>
            <person name="Schachter V."/>
            <person name="Quetier F."/>
            <person name="Saurin W."/>
            <person name="Scarpelli C."/>
            <person name="Wincker P."/>
            <person name="Lander E.S."/>
            <person name="Weissenbach J."/>
            <person name="Roest Crollius H."/>
        </authorList>
    </citation>
    <scope>NUCLEOTIDE SEQUENCE [LARGE SCALE GENOMIC DNA]</scope>
</reference>
<dbReference type="GO" id="GO:0007155">
    <property type="term" value="P:cell adhesion"/>
    <property type="evidence" value="ECO:0007669"/>
    <property type="project" value="InterPro"/>
</dbReference>
<evidence type="ECO:0000256" key="1">
    <source>
        <dbReference type="ARBA" id="ARBA00005860"/>
    </source>
</evidence>
<evidence type="ECO:0000256" key="4">
    <source>
        <dbReference type="ARBA" id="ARBA00022801"/>
    </source>
</evidence>
<dbReference type="GO" id="GO:0016020">
    <property type="term" value="C:membrane"/>
    <property type="evidence" value="ECO:0007669"/>
    <property type="project" value="InterPro"/>
</dbReference>
<dbReference type="AlphaFoldDB" id="Q4S0T7"/>
<keyword evidence="5 7" id="KW-0862">Zinc</keyword>
<dbReference type="SUPFAM" id="SSF55486">
    <property type="entry name" value="Metalloproteases ('zincins'), catalytic domain"/>
    <property type="match status" value="1"/>
</dbReference>
<dbReference type="EC" id="3.4.24.-" evidence="8"/>
<evidence type="ECO:0000256" key="7">
    <source>
        <dbReference type="PIRSR" id="PIRSR601577-2"/>
    </source>
</evidence>
<proteinExistence type="inferred from homology"/>
<dbReference type="GO" id="GO:0046872">
    <property type="term" value="F:metal ion binding"/>
    <property type="evidence" value="ECO:0007669"/>
    <property type="project" value="UniProtKB-KW"/>
</dbReference>
<feature type="non-terminal residue" evidence="9">
    <location>
        <position position="203"/>
    </location>
</feature>
<reference evidence="9" key="2">
    <citation type="submission" date="2004-02" db="EMBL/GenBank/DDBJ databases">
        <authorList>
            <consortium name="Genoscope"/>
            <consortium name="Whitehead Institute Centre for Genome Research"/>
        </authorList>
    </citation>
    <scope>NUCLEOTIDE SEQUENCE</scope>
</reference>
<gene>
    <name evidence="9" type="ORF">GSTENG00025876001</name>
</gene>
<dbReference type="OrthoDB" id="527990at2759"/>
<protein>
    <recommendedName>
        <fullName evidence="8">Leishmanolysin-like peptidase</fullName>
        <ecNumber evidence="8">3.4.24.-</ecNumber>
    </recommendedName>
</protein>
<comment type="cofactor">
    <cofactor evidence="7 8">
        <name>Zn(2+)</name>
        <dbReference type="ChEBI" id="CHEBI:29105"/>
    </cofactor>
    <text evidence="7 8">Binds 1 zinc ion per subunit.</text>
</comment>
<dbReference type="PANTHER" id="PTHR10942:SF6">
    <property type="entry name" value="CILIATED LEFT-RIGHT ORGANIZER METALLOPEPTIDASE"/>
    <property type="match status" value="1"/>
</dbReference>
<sequence>VRPDGAGVPDADFLLYLQIRSTDKCRAEANVLAYAVHCQTGNRGRPVAGAAVICKDRLAGAAYSHQRTAQTHLASSGPELGAPLENLGAAPGRASSHWESRVLQGSIMAPVLGDPVTVRIDPVTLAALQDTGWYAVDLSRAQSLVWGAGGGNSFGSPSTCQGNSPFFCTGSGPGCHYLHLHKGACQTDPYLEGCRLFQPLETG</sequence>
<dbReference type="Gene3D" id="3.90.132.10">
    <property type="entry name" value="Leishmanolysin , domain 2"/>
    <property type="match status" value="1"/>
</dbReference>
<dbReference type="KEGG" id="tng:GSTEN00025876G001"/>
<dbReference type="InterPro" id="IPR001577">
    <property type="entry name" value="Peptidase_M8"/>
</dbReference>
<keyword evidence="2 8" id="KW-0645">Protease</keyword>
<organism evidence="9">
    <name type="scientific">Tetraodon nigroviridis</name>
    <name type="common">Spotted green pufferfish</name>
    <name type="synonym">Chelonodon nigroviridis</name>
    <dbReference type="NCBI Taxonomy" id="99883"/>
    <lineage>
        <taxon>Eukaryota</taxon>
        <taxon>Metazoa</taxon>
        <taxon>Chordata</taxon>
        <taxon>Craniata</taxon>
        <taxon>Vertebrata</taxon>
        <taxon>Euteleostomi</taxon>
        <taxon>Actinopterygii</taxon>
        <taxon>Neopterygii</taxon>
        <taxon>Teleostei</taxon>
        <taxon>Neoteleostei</taxon>
        <taxon>Acanthomorphata</taxon>
        <taxon>Eupercaria</taxon>
        <taxon>Tetraodontiformes</taxon>
        <taxon>Tetradontoidea</taxon>
        <taxon>Tetraodontidae</taxon>
        <taxon>Tetraodon</taxon>
    </lineage>
</organism>
<accession>Q4S0T7</accession>
<evidence type="ECO:0000256" key="5">
    <source>
        <dbReference type="ARBA" id="ARBA00022833"/>
    </source>
</evidence>
<comment type="similarity">
    <text evidence="1 8">Belongs to the peptidase M8 family.</text>
</comment>
<dbReference type="Pfam" id="PF01457">
    <property type="entry name" value="Peptidase_M8"/>
    <property type="match status" value="1"/>
</dbReference>
<feature type="non-terminal residue" evidence="9">
    <location>
        <position position="1"/>
    </location>
</feature>
<dbReference type="EMBL" id="CAAE01014779">
    <property type="protein sequence ID" value="CAG05745.1"/>
    <property type="molecule type" value="Genomic_DNA"/>
</dbReference>
<dbReference type="GO" id="GO:0006508">
    <property type="term" value="P:proteolysis"/>
    <property type="evidence" value="ECO:0007669"/>
    <property type="project" value="UniProtKB-KW"/>
</dbReference>
<dbReference type="GO" id="GO:0004222">
    <property type="term" value="F:metalloendopeptidase activity"/>
    <property type="evidence" value="ECO:0007669"/>
    <property type="project" value="UniProtKB-UniRule"/>
</dbReference>
<dbReference type="GO" id="GO:0005737">
    <property type="term" value="C:cytoplasm"/>
    <property type="evidence" value="ECO:0007669"/>
    <property type="project" value="TreeGrafter"/>
</dbReference>
<evidence type="ECO:0000256" key="3">
    <source>
        <dbReference type="ARBA" id="ARBA00022723"/>
    </source>
</evidence>